<evidence type="ECO:0000313" key="4">
    <source>
        <dbReference type="WBParaSite" id="scaffold279_cov300.g657"/>
    </source>
</evidence>
<name>A0A915M2Z0_MELJA</name>
<dbReference type="WBParaSite" id="scaffold279_cov300.g657">
    <property type="protein sequence ID" value="scaffold279_cov300.g657"/>
    <property type="gene ID" value="scaffold279_cov300.g657"/>
</dbReference>
<feature type="compositionally biased region" description="Basic and acidic residues" evidence="1">
    <location>
        <begin position="113"/>
        <end position="129"/>
    </location>
</feature>
<feature type="region of interest" description="Disordered" evidence="1">
    <location>
        <begin position="234"/>
        <end position="290"/>
    </location>
</feature>
<protein>
    <submittedName>
        <fullName evidence="4">Uncharacterized protein</fullName>
    </submittedName>
</protein>
<proteinExistence type="predicted"/>
<feature type="compositionally biased region" description="Basic residues" evidence="1">
    <location>
        <begin position="164"/>
        <end position="176"/>
    </location>
</feature>
<keyword evidence="3" id="KW-1185">Reference proteome</keyword>
<organism evidence="3 4">
    <name type="scientific">Meloidogyne javanica</name>
    <name type="common">Root-knot nematode worm</name>
    <dbReference type="NCBI Taxonomy" id="6303"/>
    <lineage>
        <taxon>Eukaryota</taxon>
        <taxon>Metazoa</taxon>
        <taxon>Ecdysozoa</taxon>
        <taxon>Nematoda</taxon>
        <taxon>Chromadorea</taxon>
        <taxon>Rhabditida</taxon>
        <taxon>Tylenchina</taxon>
        <taxon>Tylenchomorpha</taxon>
        <taxon>Tylenchoidea</taxon>
        <taxon>Meloidogynidae</taxon>
        <taxon>Meloidogyninae</taxon>
        <taxon>Meloidogyne</taxon>
        <taxon>Meloidogyne incognita group</taxon>
    </lineage>
</organism>
<dbReference type="AlphaFoldDB" id="A0A915M2Z0"/>
<evidence type="ECO:0000313" key="3">
    <source>
        <dbReference type="Proteomes" id="UP000887561"/>
    </source>
</evidence>
<feature type="compositionally biased region" description="Basic and acidic residues" evidence="1">
    <location>
        <begin position="259"/>
        <end position="268"/>
    </location>
</feature>
<evidence type="ECO:0000256" key="1">
    <source>
        <dbReference type="SAM" id="MobiDB-lite"/>
    </source>
</evidence>
<evidence type="ECO:0000256" key="2">
    <source>
        <dbReference type="SAM" id="SignalP"/>
    </source>
</evidence>
<keyword evidence="2" id="KW-0732">Signal</keyword>
<feature type="chain" id="PRO_5037195241" evidence="2">
    <location>
        <begin position="19"/>
        <end position="290"/>
    </location>
</feature>
<reference evidence="4" key="1">
    <citation type="submission" date="2022-11" db="UniProtKB">
        <authorList>
            <consortium name="WormBaseParasite"/>
        </authorList>
    </citation>
    <scope>IDENTIFICATION</scope>
</reference>
<feature type="signal peptide" evidence="2">
    <location>
        <begin position="1"/>
        <end position="18"/>
    </location>
</feature>
<sequence length="290" mass="32916">MVFMILALLCSIAAFIWNDLTFCCCIGKGGIFRPLPSLASAPAFLRLIALVIYYFNNDKDIEKLKNSKYNKNGESNSGGDIGFVEHFDKVSIASTSSPANLSALGKNGTINHSDNDSIRHRNKNSERVSSHNINNNRLEYGEDDDVNSKITRNRIKPSFLSSSVKHRKPQSVKKKRGNEAATTEDIPDPYKDGSSGLDKKSKSANEMSQSKRPGFLQRIRQRLSLKSVINQEKRLNERERNEQNNDEEIKVLRPQLLNEDNKMEERNRQQKQTLQYQRSEDIDALSQAKP</sequence>
<feature type="region of interest" description="Disordered" evidence="1">
    <location>
        <begin position="103"/>
        <end position="219"/>
    </location>
</feature>
<dbReference type="Proteomes" id="UP000887561">
    <property type="component" value="Unplaced"/>
</dbReference>
<feature type="compositionally biased region" description="Basic and acidic residues" evidence="1">
    <location>
        <begin position="234"/>
        <end position="251"/>
    </location>
</feature>
<accession>A0A915M2Z0</accession>